<evidence type="ECO:0000259" key="4">
    <source>
        <dbReference type="Pfam" id="PF26576"/>
    </source>
</evidence>
<name>A0AAQ3K7S3_9LILI</name>
<dbReference type="Pfam" id="PF26576">
    <property type="entry name" value="IBH1_N"/>
    <property type="match status" value="1"/>
</dbReference>
<dbReference type="PANTHER" id="PTHR33124:SF40">
    <property type="entry name" value="TRANSCRIPTION FACTOR IBH1"/>
    <property type="match status" value="1"/>
</dbReference>
<keyword evidence="1" id="KW-0805">Transcription regulation</keyword>
<evidence type="ECO:0000256" key="2">
    <source>
        <dbReference type="ARBA" id="ARBA00023163"/>
    </source>
</evidence>
<evidence type="ECO:0000313" key="5">
    <source>
        <dbReference type="EMBL" id="WOL03697.1"/>
    </source>
</evidence>
<sequence length="156" mass="17322">MDSKRRPIHGGISRNPNSTSKPAMAFHFLRALSHIRLTTRRGSSLARRTLRIRRAAYASMACSAGTRRAWSRALLRKLRSPAPRRGASVLPRRAARTTSSPDTDLRQALALRRLVPGGAAMEHCELLEETADYIRCLNAQVWLMQAVVHGLGDLSN</sequence>
<organism evidence="5 6">
    <name type="scientific">Canna indica</name>
    <name type="common">Indian-shot</name>
    <dbReference type="NCBI Taxonomy" id="4628"/>
    <lineage>
        <taxon>Eukaryota</taxon>
        <taxon>Viridiplantae</taxon>
        <taxon>Streptophyta</taxon>
        <taxon>Embryophyta</taxon>
        <taxon>Tracheophyta</taxon>
        <taxon>Spermatophyta</taxon>
        <taxon>Magnoliopsida</taxon>
        <taxon>Liliopsida</taxon>
        <taxon>Zingiberales</taxon>
        <taxon>Cannaceae</taxon>
        <taxon>Canna</taxon>
    </lineage>
</organism>
<accession>A0AAQ3K7S3</accession>
<feature type="region of interest" description="Disordered" evidence="3">
    <location>
        <begin position="82"/>
        <end position="103"/>
    </location>
</feature>
<dbReference type="InterPro" id="IPR044660">
    <property type="entry name" value="IBH1-like"/>
</dbReference>
<feature type="region of interest" description="Disordered" evidence="3">
    <location>
        <begin position="1"/>
        <end position="21"/>
    </location>
</feature>
<protein>
    <recommendedName>
        <fullName evidence="4">IBH1-like N-terminal domain-containing protein</fullName>
    </recommendedName>
</protein>
<keyword evidence="6" id="KW-1185">Reference proteome</keyword>
<evidence type="ECO:0000256" key="3">
    <source>
        <dbReference type="SAM" id="MobiDB-lite"/>
    </source>
</evidence>
<dbReference type="InterPro" id="IPR059002">
    <property type="entry name" value="IBH1_N"/>
</dbReference>
<evidence type="ECO:0000313" key="6">
    <source>
        <dbReference type="Proteomes" id="UP001327560"/>
    </source>
</evidence>
<dbReference type="GO" id="GO:0006355">
    <property type="term" value="P:regulation of DNA-templated transcription"/>
    <property type="evidence" value="ECO:0007669"/>
    <property type="project" value="InterPro"/>
</dbReference>
<dbReference type="Proteomes" id="UP001327560">
    <property type="component" value="Chromosome 4"/>
</dbReference>
<dbReference type="EMBL" id="CP136893">
    <property type="protein sequence ID" value="WOL03697.1"/>
    <property type="molecule type" value="Genomic_DNA"/>
</dbReference>
<dbReference type="AlphaFoldDB" id="A0AAQ3K7S3"/>
<reference evidence="5 6" key="1">
    <citation type="submission" date="2023-10" db="EMBL/GenBank/DDBJ databases">
        <title>Chromosome-scale genome assembly provides insights into flower coloration mechanisms of Canna indica.</title>
        <authorList>
            <person name="Li C."/>
        </authorList>
    </citation>
    <scope>NUCLEOTIDE SEQUENCE [LARGE SCALE GENOMIC DNA]</scope>
    <source>
        <tissue evidence="5">Flower</tissue>
    </source>
</reference>
<dbReference type="PANTHER" id="PTHR33124">
    <property type="entry name" value="TRANSCRIPTION FACTOR IBH1-LIKE 1"/>
    <property type="match status" value="1"/>
</dbReference>
<evidence type="ECO:0000256" key="1">
    <source>
        <dbReference type="ARBA" id="ARBA00023015"/>
    </source>
</evidence>
<keyword evidence="2" id="KW-0804">Transcription</keyword>
<proteinExistence type="predicted"/>
<gene>
    <name evidence="5" type="ORF">Cni_G12417</name>
</gene>
<feature type="domain" description="IBH1-like N-terminal" evidence="4">
    <location>
        <begin position="27"/>
        <end position="80"/>
    </location>
</feature>